<protein>
    <recommendedName>
        <fullName evidence="2">Flagellar hook-length control protein-like C-terminal domain-containing protein</fullName>
    </recommendedName>
</protein>
<dbReference type="EMBL" id="BAABWU010000001">
    <property type="protein sequence ID" value="GAA6194695.1"/>
    <property type="molecule type" value="Genomic_DNA"/>
</dbReference>
<dbReference type="RefSeq" id="WP_353396291.1">
    <property type="nucleotide sequence ID" value="NZ_BAABWU010000001.1"/>
</dbReference>
<dbReference type="Gene3D" id="3.30.750.140">
    <property type="match status" value="1"/>
</dbReference>
<keyword evidence="4" id="KW-1185">Reference proteome</keyword>
<feature type="region of interest" description="Disordered" evidence="1">
    <location>
        <begin position="567"/>
        <end position="599"/>
    </location>
</feature>
<comment type="caution">
    <text evidence="3">The sequence shown here is derived from an EMBL/GenBank/DDBJ whole genome shotgun (WGS) entry which is preliminary data.</text>
</comment>
<accession>A0ABQ0AFP8</accession>
<feature type="compositionally biased region" description="Polar residues" evidence="1">
    <location>
        <begin position="76"/>
        <end position="89"/>
    </location>
</feature>
<feature type="domain" description="Flagellar hook-length control protein-like C-terminal" evidence="2">
    <location>
        <begin position="493"/>
        <end position="571"/>
    </location>
</feature>
<organism evidence="3 4">
    <name type="scientific">Pseudophaeobacter arcticus</name>
    <dbReference type="NCBI Taxonomy" id="385492"/>
    <lineage>
        <taxon>Bacteria</taxon>
        <taxon>Pseudomonadati</taxon>
        <taxon>Pseudomonadota</taxon>
        <taxon>Alphaproteobacteria</taxon>
        <taxon>Rhodobacterales</taxon>
        <taxon>Paracoccaceae</taxon>
        <taxon>Pseudophaeobacter</taxon>
    </lineage>
</organism>
<feature type="region of interest" description="Disordered" evidence="1">
    <location>
        <begin position="219"/>
        <end position="416"/>
    </location>
</feature>
<gene>
    <name evidence="3" type="ORF">NBRC116598_01390</name>
</gene>
<feature type="compositionally biased region" description="Basic and acidic residues" evidence="1">
    <location>
        <begin position="351"/>
        <end position="363"/>
    </location>
</feature>
<feature type="compositionally biased region" description="Acidic residues" evidence="1">
    <location>
        <begin position="133"/>
        <end position="144"/>
    </location>
</feature>
<evidence type="ECO:0000256" key="1">
    <source>
        <dbReference type="SAM" id="MobiDB-lite"/>
    </source>
</evidence>
<dbReference type="Pfam" id="PF02120">
    <property type="entry name" value="Flg_hook"/>
    <property type="match status" value="1"/>
</dbReference>
<feature type="compositionally biased region" description="Basic and acidic residues" evidence="1">
    <location>
        <begin position="388"/>
        <end position="401"/>
    </location>
</feature>
<feature type="compositionally biased region" description="Basic and acidic residues" evidence="1">
    <location>
        <begin position="35"/>
        <end position="75"/>
    </location>
</feature>
<feature type="region of interest" description="Disordered" evidence="1">
    <location>
        <begin position="1"/>
        <end position="199"/>
    </location>
</feature>
<reference evidence="3 4" key="1">
    <citation type="submission" date="2024-04" db="EMBL/GenBank/DDBJ databases">
        <title>Draft genome sequence of Pseudophaeobacter arcticus NBRC 116598.</title>
        <authorList>
            <person name="Miyakawa T."/>
            <person name="Kusuya Y."/>
            <person name="Miura T."/>
        </authorList>
    </citation>
    <scope>NUCLEOTIDE SEQUENCE [LARGE SCALE GENOMIC DNA]</scope>
    <source>
        <strain evidence="3 4">SU-CL00105</strain>
    </source>
</reference>
<dbReference type="InterPro" id="IPR021136">
    <property type="entry name" value="Flagellar_hook_control-like_C"/>
</dbReference>
<feature type="compositionally biased region" description="Low complexity" evidence="1">
    <location>
        <begin position="244"/>
        <end position="281"/>
    </location>
</feature>
<evidence type="ECO:0000259" key="2">
    <source>
        <dbReference type="Pfam" id="PF02120"/>
    </source>
</evidence>
<evidence type="ECO:0000313" key="4">
    <source>
        <dbReference type="Proteomes" id="UP001441944"/>
    </source>
</evidence>
<dbReference type="InterPro" id="IPR038610">
    <property type="entry name" value="FliK-like_C_sf"/>
</dbReference>
<sequence length="620" mass="63063">MLTNLLFGQVRSGAADPVGAKAAEGPQRQQANRSFSDHLDDRARQQETRSAAERDRSVRAEKAEEQREAKERSKAVDQNGSNAGKSTAAESADAPDPKDGVKTAETAVDSDAIEGNIPQQTEEFTEGAAAEGSEADATDGDTEAETAMVAGETESAAQGAEVPPLGLRQDADLKPTTASASADPETAGKTGKTAPVANAPVTNAAAAIAGGEGDDVTAQVTLAEAAPESMTEAVEGEAVNVSRTSAQPAAAGLAAATTAQTSTAAQKSSTQAVAAQTQSPADAVDAGQAAKPDQAQSDTPEVASTVLAGARSQDGALRPGDSRTTTGKSTPMPQTAGANEAKAAQVDEPAAESKAETSQRETTGKSASSGEVLAAVAGQTRTAAPTEPGRRAEGRARESREAQAVVSGNASATPATKPTAAAVQISAVQQAFTAQMLAGDAAAKGGQSADSPLLSFETPSNLPGLSQLLTEAVFQPGTVHRPETPRLVAAQLAQAFVAKGERNVDVALNPEELGRVKMRVSTSETGITVVIQTERAETGDLMRRHINELADEFRKMGFETVSFEFNGGGASGGHTSSEGDSKSGPGGSGTTEMDDLSATELAEKQVQHLRLGNAGVDMRV</sequence>
<feature type="compositionally biased region" description="Polar residues" evidence="1">
    <location>
        <begin position="322"/>
        <end position="337"/>
    </location>
</feature>
<name>A0ABQ0AFP8_9RHOB</name>
<proteinExistence type="predicted"/>
<dbReference type="Proteomes" id="UP001441944">
    <property type="component" value="Unassembled WGS sequence"/>
</dbReference>
<dbReference type="CDD" id="cd17470">
    <property type="entry name" value="T3SS_Flik_C"/>
    <property type="match status" value="1"/>
</dbReference>
<evidence type="ECO:0000313" key="3">
    <source>
        <dbReference type="EMBL" id="GAA6194695.1"/>
    </source>
</evidence>